<dbReference type="SUPFAM" id="SSF110849">
    <property type="entry name" value="ParB/Sulfiredoxin"/>
    <property type="match status" value="1"/>
</dbReference>
<evidence type="ECO:0000259" key="2">
    <source>
        <dbReference type="SMART" id="SM00470"/>
    </source>
</evidence>
<feature type="region of interest" description="Disordered" evidence="1">
    <location>
        <begin position="208"/>
        <end position="239"/>
    </location>
</feature>
<dbReference type="RefSeq" id="WP_281905746.1">
    <property type="nucleotide sequence ID" value="NZ_BSDI01000086.1"/>
</dbReference>
<feature type="domain" description="ParB-like N-terminal" evidence="2">
    <location>
        <begin position="16"/>
        <end position="99"/>
    </location>
</feature>
<evidence type="ECO:0000256" key="1">
    <source>
        <dbReference type="SAM" id="MobiDB-lite"/>
    </source>
</evidence>
<dbReference type="InterPro" id="IPR036086">
    <property type="entry name" value="ParB/Sulfiredoxin_sf"/>
</dbReference>
<reference evidence="3" key="1">
    <citation type="submission" date="2022-12" db="EMBL/GenBank/DDBJ databases">
        <title>New Phytohabitans aurantiacus sp. RD004123 nov., an actinomycete isolated from soil.</title>
        <authorList>
            <person name="Triningsih D.W."/>
            <person name="Harunari E."/>
            <person name="Igarashi Y."/>
        </authorList>
    </citation>
    <scope>NUCLEOTIDE SEQUENCE</scope>
    <source>
        <strain evidence="3">RD004123</strain>
    </source>
</reference>
<dbReference type="SMART" id="SM00470">
    <property type="entry name" value="ParB"/>
    <property type="match status" value="1"/>
</dbReference>
<accession>A0ABQ5RBD8</accession>
<protein>
    <recommendedName>
        <fullName evidence="2">ParB-like N-terminal domain-containing protein</fullName>
    </recommendedName>
</protein>
<evidence type="ECO:0000313" key="3">
    <source>
        <dbReference type="EMBL" id="GLI03487.1"/>
    </source>
</evidence>
<keyword evidence="4" id="KW-1185">Reference proteome</keyword>
<dbReference type="EMBL" id="BSDI01000086">
    <property type="protein sequence ID" value="GLI03487.1"/>
    <property type="molecule type" value="Genomic_DNA"/>
</dbReference>
<name>A0ABQ5RBD8_9ACTN</name>
<sequence length="321" mass="34532">MADQEDSSCPHRDGVVRVRIGDLAGTDTVRLDGVDEEHARALAEIDELPPILVHCGTMRVLDGAHRLRAAELRQRQEIAATFFHGTAEEAFRLAVKSNVTHGLPLTLRDRQEAAARILRSNPMLSDRAIAATTGLAGKTVGAIRARTDGAAALARLGRDGKLRPLDATEARRMAAKVLAERPTSSLQEIAREAGVSVGTARDVRARVLAGKDPASTRDRQHVTAVSRPRPPRDSPAASSLDAASVLEGLMRDPSLRYTEAGRTLLRWLGGSSSLIAANWRETLDGVPPHCAPLVGQLARECGKAWIELAYELERRGTGPAE</sequence>
<comment type="caution">
    <text evidence="3">The sequence shown here is derived from an EMBL/GenBank/DDBJ whole genome shotgun (WGS) entry which is preliminary data.</text>
</comment>
<evidence type="ECO:0000313" key="4">
    <source>
        <dbReference type="Proteomes" id="UP001144280"/>
    </source>
</evidence>
<proteinExistence type="predicted"/>
<gene>
    <name evidence="3" type="ORF">Pa4123_87650</name>
</gene>
<dbReference type="Proteomes" id="UP001144280">
    <property type="component" value="Unassembled WGS sequence"/>
</dbReference>
<organism evidence="3 4">
    <name type="scientific">Phytohabitans aurantiacus</name>
    <dbReference type="NCBI Taxonomy" id="3016789"/>
    <lineage>
        <taxon>Bacteria</taxon>
        <taxon>Bacillati</taxon>
        <taxon>Actinomycetota</taxon>
        <taxon>Actinomycetes</taxon>
        <taxon>Micromonosporales</taxon>
        <taxon>Micromonosporaceae</taxon>
    </lineage>
</organism>
<dbReference type="InterPro" id="IPR003115">
    <property type="entry name" value="ParB_N"/>
</dbReference>